<feature type="domain" description="Tyr recombinase" evidence="6">
    <location>
        <begin position="190"/>
        <end position="375"/>
    </location>
</feature>
<dbReference type="InterPro" id="IPR044068">
    <property type="entry name" value="CB"/>
</dbReference>
<comment type="caution">
    <text evidence="8">The sequence shown here is derived from an EMBL/GenBank/DDBJ whole genome shotgun (WGS) entry which is preliminary data.</text>
</comment>
<name>A0AA46DCY2_9BURK</name>
<keyword evidence="3 5" id="KW-0238">DNA-binding</keyword>
<dbReference type="AlphaFoldDB" id="A0AA46DCY2"/>
<feature type="domain" description="Core-binding (CB)" evidence="7">
    <location>
        <begin position="82"/>
        <end position="162"/>
    </location>
</feature>
<dbReference type="InterPro" id="IPR010998">
    <property type="entry name" value="Integrase_recombinase_N"/>
</dbReference>
<evidence type="ECO:0000256" key="1">
    <source>
        <dbReference type="ARBA" id="ARBA00008857"/>
    </source>
</evidence>
<dbReference type="CDD" id="cd01189">
    <property type="entry name" value="INT_ICEBs1_C_like"/>
    <property type="match status" value="1"/>
</dbReference>
<dbReference type="PANTHER" id="PTHR30349:SF64">
    <property type="entry name" value="PROPHAGE INTEGRASE INTD-RELATED"/>
    <property type="match status" value="1"/>
</dbReference>
<sequence length="385" mass="43738">MSLRTFKHEQRIQIAFSYRGVQCRELLPPQPITKTAVTLAAGLRAEIQRKIQAGTFRYSDYFPDSPRARQFDLGGRQVLIADRLDAQLQVYERQVANGQLSPSTLVGYRKAICGIRMQYWRDKTLADATPSMLRDWIGGLGLTAKAARNLLTPLRSVFEDALNDGLIDYNPFDRIALKKLLRQTTKASDYEVDPFTIAERDELLKHARADERPMLQFWFATGLRPGELMALRWSKIDWIGRTARIDRNLVAKTEKGPKTEAGIRDVDLSDEAIAAIIAQKPATFLAGEHVWVNPRTNTPWETDAQIRKTLWEPLCKRAGVRYRNPYQVRHTYASSMLTAGANPWYVAQQLGHVDVQMVFRVYGKFIAQDFQKPKAQGLRLASSGS</sequence>
<dbReference type="InterPro" id="IPR022000">
    <property type="entry name" value="Min27-like_integrase_DNA_bind"/>
</dbReference>
<evidence type="ECO:0000313" key="9">
    <source>
        <dbReference type="Proteomes" id="UP000294772"/>
    </source>
</evidence>
<keyword evidence="2" id="KW-0229">DNA integration</keyword>
<dbReference type="RefSeq" id="WP_132765454.1">
    <property type="nucleotide sequence ID" value="NZ_CP110416.1"/>
</dbReference>
<dbReference type="Gene3D" id="1.10.150.130">
    <property type="match status" value="1"/>
</dbReference>
<proteinExistence type="inferred from homology"/>
<evidence type="ECO:0000259" key="7">
    <source>
        <dbReference type="PROSITE" id="PS51900"/>
    </source>
</evidence>
<evidence type="ECO:0000256" key="3">
    <source>
        <dbReference type="ARBA" id="ARBA00023125"/>
    </source>
</evidence>
<dbReference type="InterPro" id="IPR002104">
    <property type="entry name" value="Integrase_catalytic"/>
</dbReference>
<dbReference type="SUPFAM" id="SSF56349">
    <property type="entry name" value="DNA breaking-rejoining enzymes"/>
    <property type="match status" value="1"/>
</dbReference>
<dbReference type="Gene3D" id="1.10.443.10">
    <property type="entry name" value="Intergrase catalytic core"/>
    <property type="match status" value="1"/>
</dbReference>
<dbReference type="GO" id="GO:0003677">
    <property type="term" value="F:DNA binding"/>
    <property type="evidence" value="ECO:0007669"/>
    <property type="project" value="UniProtKB-UniRule"/>
</dbReference>
<organism evidence="8 9">
    <name type="scientific">Caldimonas thermodepolymerans</name>
    <dbReference type="NCBI Taxonomy" id="215580"/>
    <lineage>
        <taxon>Bacteria</taxon>
        <taxon>Pseudomonadati</taxon>
        <taxon>Pseudomonadota</taxon>
        <taxon>Betaproteobacteria</taxon>
        <taxon>Burkholderiales</taxon>
        <taxon>Sphaerotilaceae</taxon>
        <taxon>Caldimonas</taxon>
    </lineage>
</organism>
<keyword evidence="4" id="KW-0233">DNA recombination</keyword>
<dbReference type="PANTHER" id="PTHR30349">
    <property type="entry name" value="PHAGE INTEGRASE-RELATED"/>
    <property type="match status" value="1"/>
</dbReference>
<dbReference type="GO" id="GO:0006310">
    <property type="term" value="P:DNA recombination"/>
    <property type="evidence" value="ECO:0007669"/>
    <property type="project" value="UniProtKB-KW"/>
</dbReference>
<reference evidence="8 9" key="1">
    <citation type="submission" date="2019-03" db="EMBL/GenBank/DDBJ databases">
        <title>Genomic Encyclopedia of Type Strains, Phase IV (KMG-IV): sequencing the most valuable type-strain genomes for metagenomic binning, comparative biology and taxonomic classification.</title>
        <authorList>
            <person name="Goeker M."/>
        </authorList>
    </citation>
    <scope>NUCLEOTIDE SEQUENCE [LARGE SCALE GENOMIC DNA]</scope>
    <source>
        <strain evidence="8 9">DSM 15264</strain>
    </source>
</reference>
<evidence type="ECO:0000313" key="8">
    <source>
        <dbReference type="EMBL" id="TCP06609.1"/>
    </source>
</evidence>
<dbReference type="Pfam" id="PF00589">
    <property type="entry name" value="Phage_integrase"/>
    <property type="match status" value="1"/>
</dbReference>
<dbReference type="Pfam" id="PF12167">
    <property type="entry name" value="Arm-DNA-bind_2"/>
    <property type="match status" value="1"/>
</dbReference>
<evidence type="ECO:0000256" key="2">
    <source>
        <dbReference type="ARBA" id="ARBA00022908"/>
    </source>
</evidence>
<evidence type="ECO:0000259" key="6">
    <source>
        <dbReference type="PROSITE" id="PS51898"/>
    </source>
</evidence>
<dbReference type="Proteomes" id="UP000294772">
    <property type="component" value="Unassembled WGS sequence"/>
</dbReference>
<dbReference type="InterPro" id="IPR013762">
    <property type="entry name" value="Integrase-like_cat_sf"/>
</dbReference>
<gene>
    <name evidence="8" type="ORF">EV676_10692</name>
</gene>
<dbReference type="PROSITE" id="PS51900">
    <property type="entry name" value="CB"/>
    <property type="match status" value="1"/>
</dbReference>
<accession>A0AA46DCY2</accession>
<evidence type="ECO:0000256" key="5">
    <source>
        <dbReference type="PROSITE-ProRule" id="PRU01248"/>
    </source>
</evidence>
<evidence type="ECO:0000256" key="4">
    <source>
        <dbReference type="ARBA" id="ARBA00023172"/>
    </source>
</evidence>
<dbReference type="GO" id="GO:0015074">
    <property type="term" value="P:DNA integration"/>
    <property type="evidence" value="ECO:0007669"/>
    <property type="project" value="UniProtKB-KW"/>
</dbReference>
<comment type="similarity">
    <text evidence="1">Belongs to the 'phage' integrase family.</text>
</comment>
<dbReference type="InterPro" id="IPR050090">
    <property type="entry name" value="Tyrosine_recombinase_XerCD"/>
</dbReference>
<dbReference type="EMBL" id="SLXF01000006">
    <property type="protein sequence ID" value="TCP06609.1"/>
    <property type="molecule type" value="Genomic_DNA"/>
</dbReference>
<protein>
    <submittedName>
        <fullName evidence="8">Integrase</fullName>
    </submittedName>
</protein>
<dbReference type="InterPro" id="IPR011010">
    <property type="entry name" value="DNA_brk_join_enz"/>
</dbReference>
<dbReference type="PROSITE" id="PS51898">
    <property type="entry name" value="TYR_RECOMBINASE"/>
    <property type="match status" value="1"/>
</dbReference>